<protein>
    <submittedName>
        <fullName evidence="8">Kynurenine 3-Monooxygenase</fullName>
        <ecNumber evidence="8">1.14.13.9</ecNumber>
    </submittedName>
</protein>
<evidence type="ECO:0000256" key="5">
    <source>
        <dbReference type="ARBA" id="ARBA00023002"/>
    </source>
</evidence>
<dbReference type="eggNOG" id="KOG2614">
    <property type="taxonomic scope" value="Eukaryota"/>
</dbReference>
<dbReference type="InParanoid" id="D7FRA5"/>
<evidence type="ECO:0000313" key="8">
    <source>
        <dbReference type="EMBL" id="CBJ30696.1"/>
    </source>
</evidence>
<dbReference type="PANTHER" id="PTHR46028">
    <property type="entry name" value="KYNURENINE 3-MONOOXYGENASE"/>
    <property type="match status" value="1"/>
</dbReference>
<dbReference type="EMBL" id="FN649752">
    <property type="protein sequence ID" value="CBJ30696.1"/>
    <property type="molecule type" value="Genomic_DNA"/>
</dbReference>
<dbReference type="InterPro" id="IPR002938">
    <property type="entry name" value="FAD-bd"/>
</dbReference>
<dbReference type="PANTHER" id="PTHR46028:SF2">
    <property type="entry name" value="KYNURENINE 3-MONOOXYGENASE"/>
    <property type="match status" value="1"/>
</dbReference>
<keyword evidence="5 8" id="KW-0560">Oxidoreductase</keyword>
<dbReference type="GO" id="GO:0070189">
    <property type="term" value="P:kynurenine metabolic process"/>
    <property type="evidence" value="ECO:0007669"/>
    <property type="project" value="TreeGrafter"/>
</dbReference>
<dbReference type="SUPFAM" id="SSF51905">
    <property type="entry name" value="FAD/NAD(P)-binding domain"/>
    <property type="match status" value="1"/>
</dbReference>
<evidence type="ECO:0000256" key="4">
    <source>
        <dbReference type="ARBA" id="ARBA00022857"/>
    </source>
</evidence>
<dbReference type="STRING" id="2880.D7FRA5"/>
<keyword evidence="3" id="KW-0274">FAD</keyword>
<dbReference type="AlphaFoldDB" id="D7FRA5"/>
<dbReference type="GO" id="GO:0004502">
    <property type="term" value="F:kynurenine 3-monooxygenase activity"/>
    <property type="evidence" value="ECO:0007669"/>
    <property type="project" value="UniProtKB-EC"/>
</dbReference>
<dbReference type="Pfam" id="PF01494">
    <property type="entry name" value="FAD_binding_3"/>
    <property type="match status" value="1"/>
</dbReference>
<gene>
    <name evidence="8" type="ORF">Esi_0212_0023</name>
</gene>
<organism evidence="8 9">
    <name type="scientific">Ectocarpus siliculosus</name>
    <name type="common">Brown alga</name>
    <name type="synonym">Conferva siliculosa</name>
    <dbReference type="NCBI Taxonomy" id="2880"/>
    <lineage>
        <taxon>Eukaryota</taxon>
        <taxon>Sar</taxon>
        <taxon>Stramenopiles</taxon>
        <taxon>Ochrophyta</taxon>
        <taxon>PX clade</taxon>
        <taxon>Phaeophyceae</taxon>
        <taxon>Ectocarpales</taxon>
        <taxon>Ectocarpaceae</taxon>
        <taxon>Ectocarpus</taxon>
    </lineage>
</organism>
<accession>D7FRA5</accession>
<evidence type="ECO:0000256" key="6">
    <source>
        <dbReference type="ARBA" id="ARBA00023033"/>
    </source>
</evidence>
<keyword evidence="6" id="KW-0503">Monooxygenase</keyword>
<evidence type="ECO:0000256" key="3">
    <source>
        <dbReference type="ARBA" id="ARBA00022827"/>
    </source>
</evidence>
<keyword evidence="2" id="KW-0285">Flavoprotein</keyword>
<dbReference type="EC" id="1.14.13.9" evidence="8"/>
<name>D7FRA5_ECTSI</name>
<dbReference type="Proteomes" id="UP000002630">
    <property type="component" value="Linkage Group LG27"/>
</dbReference>
<dbReference type="Gene3D" id="3.50.50.60">
    <property type="entry name" value="FAD/NAD(P)-binding domain"/>
    <property type="match status" value="1"/>
</dbReference>
<evidence type="ECO:0000259" key="7">
    <source>
        <dbReference type="Pfam" id="PF01494"/>
    </source>
</evidence>
<evidence type="ECO:0000256" key="1">
    <source>
        <dbReference type="ARBA" id="ARBA00001974"/>
    </source>
</evidence>
<keyword evidence="4" id="KW-0521">NADP</keyword>
<dbReference type="OMA" id="REFMFIA"/>
<dbReference type="InterPro" id="IPR036188">
    <property type="entry name" value="FAD/NAD-bd_sf"/>
</dbReference>
<evidence type="ECO:0000256" key="2">
    <source>
        <dbReference type="ARBA" id="ARBA00022630"/>
    </source>
</evidence>
<comment type="cofactor">
    <cofactor evidence="1">
        <name>FAD</name>
        <dbReference type="ChEBI" id="CHEBI:57692"/>
    </cofactor>
</comment>
<reference evidence="8 9" key="1">
    <citation type="journal article" date="2010" name="Nature">
        <title>The Ectocarpus genome and the independent evolution of multicellularity in brown algae.</title>
        <authorList>
            <person name="Cock J.M."/>
            <person name="Sterck L."/>
            <person name="Rouze P."/>
            <person name="Scornet D."/>
            <person name="Allen A.E."/>
            <person name="Amoutzias G."/>
            <person name="Anthouard V."/>
            <person name="Artiguenave F."/>
            <person name="Aury J.M."/>
            <person name="Badger J.H."/>
            <person name="Beszteri B."/>
            <person name="Billiau K."/>
            <person name="Bonnet E."/>
            <person name="Bothwell J.H."/>
            <person name="Bowler C."/>
            <person name="Boyen C."/>
            <person name="Brownlee C."/>
            <person name="Carrano C.J."/>
            <person name="Charrier B."/>
            <person name="Cho G.Y."/>
            <person name="Coelho S.M."/>
            <person name="Collen J."/>
            <person name="Corre E."/>
            <person name="Da Silva C."/>
            <person name="Delage L."/>
            <person name="Delaroque N."/>
            <person name="Dittami S.M."/>
            <person name="Doulbeau S."/>
            <person name="Elias M."/>
            <person name="Farnham G."/>
            <person name="Gachon C.M."/>
            <person name="Gschloessl B."/>
            <person name="Heesch S."/>
            <person name="Jabbari K."/>
            <person name="Jubin C."/>
            <person name="Kawai H."/>
            <person name="Kimura K."/>
            <person name="Kloareg B."/>
            <person name="Kupper F.C."/>
            <person name="Lang D."/>
            <person name="Le Bail A."/>
            <person name="Leblanc C."/>
            <person name="Lerouge P."/>
            <person name="Lohr M."/>
            <person name="Lopez P.J."/>
            <person name="Martens C."/>
            <person name="Maumus F."/>
            <person name="Michel G."/>
            <person name="Miranda-Saavedra D."/>
            <person name="Morales J."/>
            <person name="Moreau H."/>
            <person name="Motomura T."/>
            <person name="Nagasato C."/>
            <person name="Napoli C.A."/>
            <person name="Nelson D.R."/>
            <person name="Nyvall-Collen P."/>
            <person name="Peters A.F."/>
            <person name="Pommier C."/>
            <person name="Potin P."/>
            <person name="Poulain J."/>
            <person name="Quesneville H."/>
            <person name="Read B."/>
            <person name="Rensing S.A."/>
            <person name="Ritter A."/>
            <person name="Rousvoal S."/>
            <person name="Samanta M."/>
            <person name="Samson G."/>
            <person name="Schroeder D.C."/>
            <person name="Segurens B."/>
            <person name="Strittmatter M."/>
            <person name="Tonon T."/>
            <person name="Tregear J.W."/>
            <person name="Valentin K."/>
            <person name="von Dassow P."/>
            <person name="Yamagishi T."/>
            <person name="Van de Peer Y."/>
            <person name="Wincker P."/>
        </authorList>
    </citation>
    <scope>NUCLEOTIDE SEQUENCE [LARGE SCALE GENOMIC DNA]</scope>
    <source>
        <strain evidence="9">Ec32 / CCAP1310/4</strain>
    </source>
</reference>
<sequence length="464" mass="50385">MASSSNQPAGSKQRAVIVGGGPAGALMALYLSQDRGFKVDLFEAFDENIIGGPTVRSWNVVLFDRGSDALKAGGVDLQKEAGERLLTLAGSLRHHKKEKTSKFFLDSLSICRGDFAKALLNKASKVPNVNVHFGCTFSKVDMEQRVATFERGNGDVVESEYDMLIGADGVNSRVRKELEENVPDFTVRQREDPMAFKTILIPIMNMEGADEGWKKRFHVTNSDIGCIIAPPRSDGMLTATVVLPSEGKTSFDALMKTTQDVRDFFGHYYPSAFGHEGPSEEVAKEFLERRTQQLRSTYCSRLAHGSIFLIGDAAHSMWASLGQGVNAALEDCQVFAQVLDSATEGKAVGQAVDVPKVLEAYNERRFEDAVAVCELSEEGMGGARSMRPAFAAQLLMTVLLNKTLGLLAPKVFTPPSLMAISGNKMSYGEILRGVKREATVTKALFVAGVVCAVAVVARKVVMRV</sequence>
<proteinExistence type="predicted"/>
<dbReference type="GO" id="GO:0071949">
    <property type="term" value="F:FAD binding"/>
    <property type="evidence" value="ECO:0007669"/>
    <property type="project" value="InterPro"/>
</dbReference>
<dbReference type="EMBL" id="FN648390">
    <property type="protein sequence ID" value="CBJ30696.1"/>
    <property type="molecule type" value="Genomic_DNA"/>
</dbReference>
<dbReference type="OrthoDB" id="655030at2759"/>
<keyword evidence="9" id="KW-1185">Reference proteome</keyword>
<dbReference type="PRINTS" id="PR00420">
    <property type="entry name" value="RNGMNOXGNASE"/>
</dbReference>
<feature type="domain" description="FAD-binding" evidence="7">
    <location>
        <begin position="15"/>
        <end position="369"/>
    </location>
</feature>
<evidence type="ECO:0000313" key="9">
    <source>
        <dbReference type="Proteomes" id="UP000002630"/>
    </source>
</evidence>